<name>A0A559J061_9BACL</name>
<dbReference type="Gene3D" id="3.40.50.300">
    <property type="entry name" value="P-loop containing nucleotide triphosphate hydrolases"/>
    <property type="match status" value="1"/>
</dbReference>
<dbReference type="InterPro" id="IPR027417">
    <property type="entry name" value="P-loop_NTPase"/>
</dbReference>
<dbReference type="Pfam" id="PF07728">
    <property type="entry name" value="AAA_5"/>
    <property type="match status" value="1"/>
</dbReference>
<reference evidence="2 3" key="1">
    <citation type="submission" date="2019-07" db="EMBL/GenBank/DDBJ databases">
        <authorList>
            <person name="Kim J."/>
        </authorList>
    </citation>
    <scope>NUCLEOTIDE SEQUENCE [LARGE SCALE GENOMIC DNA]</scope>
    <source>
        <strain evidence="2 3">N4</strain>
    </source>
</reference>
<dbReference type="Proteomes" id="UP000318102">
    <property type="component" value="Unassembled WGS sequence"/>
</dbReference>
<proteinExistence type="predicted"/>
<feature type="domain" description="ATPase dynein-related AAA" evidence="1">
    <location>
        <begin position="405"/>
        <end position="615"/>
    </location>
</feature>
<keyword evidence="3" id="KW-1185">Reference proteome</keyword>
<dbReference type="PANTHER" id="PTHR37291:SF1">
    <property type="entry name" value="TYPE IV METHYL-DIRECTED RESTRICTION ENZYME ECOKMCRB SUBUNIT"/>
    <property type="match status" value="1"/>
</dbReference>
<accession>A0A559J061</accession>
<organism evidence="2 3">
    <name type="scientific">Paenibacillus agilis</name>
    <dbReference type="NCBI Taxonomy" id="3020863"/>
    <lineage>
        <taxon>Bacteria</taxon>
        <taxon>Bacillati</taxon>
        <taxon>Bacillota</taxon>
        <taxon>Bacilli</taxon>
        <taxon>Bacillales</taxon>
        <taxon>Paenibacillaceae</taxon>
        <taxon>Paenibacillus</taxon>
    </lineage>
</organism>
<gene>
    <name evidence="2" type="ORF">FPZ44_09495</name>
</gene>
<dbReference type="PANTHER" id="PTHR37291">
    <property type="entry name" value="5-METHYLCYTOSINE-SPECIFIC RESTRICTION ENZYME B"/>
    <property type="match status" value="1"/>
</dbReference>
<dbReference type="OrthoDB" id="9781481at2"/>
<dbReference type="AlphaFoldDB" id="A0A559J061"/>
<dbReference type="InterPro" id="IPR011704">
    <property type="entry name" value="ATPase_dyneun-rel_AAA"/>
</dbReference>
<dbReference type="GO" id="GO:0005524">
    <property type="term" value="F:ATP binding"/>
    <property type="evidence" value="ECO:0007669"/>
    <property type="project" value="InterPro"/>
</dbReference>
<dbReference type="EMBL" id="VNJK01000001">
    <property type="protein sequence ID" value="TVX93269.1"/>
    <property type="molecule type" value="Genomic_DNA"/>
</dbReference>
<evidence type="ECO:0000259" key="1">
    <source>
        <dbReference type="Pfam" id="PF07728"/>
    </source>
</evidence>
<evidence type="ECO:0000313" key="3">
    <source>
        <dbReference type="Proteomes" id="UP000318102"/>
    </source>
</evidence>
<comment type="caution">
    <text evidence="2">The sequence shown here is derived from an EMBL/GenBank/DDBJ whole genome shotgun (WGS) entry which is preliminary data.</text>
</comment>
<protein>
    <submittedName>
        <fullName evidence="2">AAA family ATPase</fullName>
    </submittedName>
</protein>
<dbReference type="GO" id="GO:0016887">
    <property type="term" value="F:ATP hydrolysis activity"/>
    <property type="evidence" value="ECO:0007669"/>
    <property type="project" value="InterPro"/>
</dbReference>
<evidence type="ECO:0000313" key="2">
    <source>
        <dbReference type="EMBL" id="TVX93269.1"/>
    </source>
</evidence>
<sequence>MSLLKLIESSHSSKPTKENTVARIQGREEFVNRFPIESLADMTVEQYASIHSKDTFIYWLERKNILAGIGGGNSSKFGIYHAKDGKYYKGYRNKKTLLEGDTLQVEFQKLKDQILTAIRTAKEGKLQEIPTGGLLWDMVLLKILNMYVPNCFFNIYSRAVLVPLAEDLVLDSKMNLRDTSVILINAGILKVLREQDPFLNWDTVAIGTFLWNQYGVEEKRSYWLNGYTYGGDNTQLHTFLEKGVIGTNYLDFDLSDSLGLDTRDLDKQIESKALENKEKKALQSFLRMRQGDYVALKAAYAKKGASILRICAIGIISEDPATGYEYDLQLGHTLPVEWLDTDVMEYEGLGYMRDTVVAVKKEEVISKIFGKYLEEQRQDGDCRPDSDYDKETLSLIRPFGERNQILYGPPGTGKTYHLVDKSLQILDPERYEELYELNNRKMMKDAFRQYINKGQLIFTTFHPSYAYEDFIEGLKSDGRGGFEPTDGVFKRATIEALFLGLPMVDDFKNPEWTYEKKKDRVMEALQSSMTYDFRHAERVVVVIDEFNRGNVSKIFGELITLLESDKRLNEDNEIMVTLPYSRDRFVLPPNLYIVGTMNTADRSIALLDTALRRRFAFLEMMPTPALLVNTLDELQLDVLLHTLNQRIEVLYDREHTIGHAFFIGIQSVEELVEVFQNKVIPLLQEYFYEDWEKIGLVLGGIGKSEQDHYIVYQKTRSISSLFKSAASTGHFQEVEYLMKKSILVEELRTIYE</sequence>
<dbReference type="SUPFAM" id="SSF52540">
    <property type="entry name" value="P-loop containing nucleoside triphosphate hydrolases"/>
    <property type="match status" value="1"/>
</dbReference>
<dbReference type="InterPro" id="IPR052934">
    <property type="entry name" value="Methyl-DNA_Rec/Restrict_Enz"/>
</dbReference>
<dbReference type="RefSeq" id="WP_144989589.1">
    <property type="nucleotide sequence ID" value="NZ_VNJK01000001.1"/>
</dbReference>